<feature type="region of interest" description="Disordered" evidence="4">
    <location>
        <begin position="139"/>
        <end position="176"/>
    </location>
</feature>
<feature type="domain" description="HTH asnC-type" evidence="5">
    <location>
        <begin position="2"/>
        <end position="63"/>
    </location>
</feature>
<dbReference type="Pfam" id="PF01037">
    <property type="entry name" value="AsnC_trans_reg"/>
    <property type="match status" value="1"/>
</dbReference>
<dbReference type="PRINTS" id="PR00033">
    <property type="entry name" value="HTHASNC"/>
</dbReference>
<dbReference type="SUPFAM" id="SSF54909">
    <property type="entry name" value="Dimeric alpha+beta barrel"/>
    <property type="match status" value="1"/>
</dbReference>
<evidence type="ECO:0000256" key="1">
    <source>
        <dbReference type="ARBA" id="ARBA00023015"/>
    </source>
</evidence>
<proteinExistence type="predicted"/>
<dbReference type="GO" id="GO:0005829">
    <property type="term" value="C:cytosol"/>
    <property type="evidence" value="ECO:0007669"/>
    <property type="project" value="TreeGrafter"/>
</dbReference>
<protein>
    <submittedName>
        <fullName evidence="6">AsnC/Lrp-family transcriptional regulatory protein</fullName>
    </submittedName>
</protein>
<evidence type="ECO:0000259" key="5">
    <source>
        <dbReference type="PROSITE" id="PS50956"/>
    </source>
</evidence>
<dbReference type="EMBL" id="HQ191475">
    <property type="protein sequence ID" value="ADN05961.1"/>
    <property type="molecule type" value="Genomic_DNA"/>
</dbReference>
<accession>G3D5F3</accession>
<dbReference type="InterPro" id="IPR011991">
    <property type="entry name" value="ArsR-like_HTH"/>
</dbReference>
<reference evidence="6" key="1">
    <citation type="journal article" date="2012" name="ISME J.">
        <title>Biogeography and phylogenetic diversity of a cluster of exclusively marine myxobacteria.</title>
        <authorList>
            <person name="Brinkhoff T."/>
            <person name="Fischer D."/>
            <person name="Vollmers J."/>
            <person name="Voget S."/>
            <person name="Beardsley C."/>
            <person name="Thole S."/>
            <person name="Mussmann M."/>
            <person name="Kunze B."/>
            <person name="Wagner-Dobler I."/>
            <person name="Daniel R."/>
            <person name="Simon M."/>
        </authorList>
    </citation>
    <scope>NUCLEOTIDE SEQUENCE</scope>
</reference>
<dbReference type="SUPFAM" id="SSF46785">
    <property type="entry name" value="Winged helix' DNA-binding domain"/>
    <property type="match status" value="1"/>
</dbReference>
<evidence type="ECO:0000313" key="6">
    <source>
        <dbReference type="EMBL" id="ADN05961.1"/>
    </source>
</evidence>
<dbReference type="GO" id="GO:0006355">
    <property type="term" value="P:regulation of DNA-templated transcription"/>
    <property type="evidence" value="ECO:0007669"/>
    <property type="project" value="UniProtKB-ARBA"/>
</dbReference>
<dbReference type="PANTHER" id="PTHR30154:SF53">
    <property type="entry name" value="HTH-TYPE TRANSCRIPTIONAL REGULATOR LRPC"/>
    <property type="match status" value="1"/>
</dbReference>
<dbReference type="CDD" id="cd00090">
    <property type="entry name" value="HTH_ARSR"/>
    <property type="match status" value="1"/>
</dbReference>
<dbReference type="Gene3D" id="1.10.10.10">
    <property type="entry name" value="Winged helix-like DNA-binding domain superfamily/Winged helix DNA-binding domain"/>
    <property type="match status" value="1"/>
</dbReference>
<keyword evidence="2" id="KW-0238">DNA-binding</keyword>
<dbReference type="PANTHER" id="PTHR30154">
    <property type="entry name" value="LEUCINE-RESPONSIVE REGULATORY PROTEIN"/>
    <property type="match status" value="1"/>
</dbReference>
<gene>
    <name evidence="6" type="ORF">MMCf1_080</name>
</gene>
<dbReference type="GO" id="GO:0043565">
    <property type="term" value="F:sequence-specific DNA binding"/>
    <property type="evidence" value="ECO:0007669"/>
    <property type="project" value="InterPro"/>
</dbReference>
<keyword evidence="1" id="KW-0805">Transcription regulation</keyword>
<dbReference type="SMART" id="SM00344">
    <property type="entry name" value="HTH_ASNC"/>
    <property type="match status" value="1"/>
</dbReference>
<dbReference type="InterPro" id="IPR000485">
    <property type="entry name" value="AsnC-type_HTH_dom"/>
</dbReference>
<dbReference type="GO" id="GO:0043200">
    <property type="term" value="P:response to amino acid"/>
    <property type="evidence" value="ECO:0007669"/>
    <property type="project" value="TreeGrafter"/>
</dbReference>
<organism evidence="6">
    <name type="scientific">uncultured Myxococcales bacterium</name>
    <dbReference type="NCBI Taxonomy" id="253830"/>
    <lineage>
        <taxon>Bacteria</taxon>
        <taxon>Pseudomonadati</taxon>
        <taxon>Myxococcota</taxon>
        <taxon>Myxococcia</taxon>
        <taxon>Myxococcales</taxon>
        <taxon>environmental samples</taxon>
    </lineage>
</organism>
<sequence>MIDEIDRQLLDELQSDCKRSLKEIGGAVGLSAPSVMERVRKLENAGIIKGYHALLDARKLGLDISAFIGVSISDPQLLEAFETWVDSVAQVLECHHVTGGFTLVLKVKTPNTEALEQLISRIRSMDAVSGTETMVVLSTHTERAEIPLPPSEPASETRRRKRARRSADSPQTPQSA</sequence>
<evidence type="ECO:0000256" key="3">
    <source>
        <dbReference type="ARBA" id="ARBA00023163"/>
    </source>
</evidence>
<dbReference type="InterPro" id="IPR011008">
    <property type="entry name" value="Dimeric_a/b-barrel"/>
</dbReference>
<evidence type="ECO:0000256" key="2">
    <source>
        <dbReference type="ARBA" id="ARBA00023125"/>
    </source>
</evidence>
<dbReference type="InterPro" id="IPR019888">
    <property type="entry name" value="Tscrpt_reg_AsnC-like"/>
</dbReference>
<keyword evidence="3" id="KW-0804">Transcription</keyword>
<dbReference type="InterPro" id="IPR036388">
    <property type="entry name" value="WH-like_DNA-bd_sf"/>
</dbReference>
<name>G3D5F3_9BACT</name>
<dbReference type="Pfam" id="PF13404">
    <property type="entry name" value="HTH_AsnC-type"/>
    <property type="match status" value="1"/>
</dbReference>
<dbReference type="PROSITE" id="PS50956">
    <property type="entry name" value="HTH_ASNC_2"/>
    <property type="match status" value="1"/>
</dbReference>
<dbReference type="InterPro" id="IPR036390">
    <property type="entry name" value="WH_DNA-bd_sf"/>
</dbReference>
<dbReference type="Gene3D" id="3.30.70.920">
    <property type="match status" value="1"/>
</dbReference>
<dbReference type="InterPro" id="IPR019885">
    <property type="entry name" value="Tscrpt_reg_HTH_AsnC-type_CS"/>
</dbReference>
<dbReference type="PROSITE" id="PS00519">
    <property type="entry name" value="HTH_ASNC_1"/>
    <property type="match status" value="1"/>
</dbReference>
<evidence type="ECO:0000256" key="4">
    <source>
        <dbReference type="SAM" id="MobiDB-lite"/>
    </source>
</evidence>
<dbReference type="AlphaFoldDB" id="G3D5F3"/>
<dbReference type="InterPro" id="IPR019887">
    <property type="entry name" value="Tscrpt_reg_AsnC/Lrp_C"/>
</dbReference>